<sequence>MPNKGPAMASNSTESSMSSFDLVSTDRPLDNVLNFRDVGRSINELSGSKILKEGLLFRSARPDDASERDKQRLVDDIGVATILDLRSSTERVLAANRRRNELSSENPNETPVTAAADDEHLLRIPEVQRHLISLTGRSFERMLLWRLDWYNFIMALGLVASGYRHDAARIVATNVMKPRGLIGLAQDILDCSGAEMCSIFNILADDNSYPLIIHCTQGKDRTGLVVLLLLLLLADVVPLKAINSDYIKSESELEPELEYLMKEITDIGLDEDYAKCPSDFTDAVKSFLESKYSGVEEYLVSIGVSKGNIDKIRQRLLLV</sequence>
<dbReference type="PANTHER" id="PTHR31126:SF10">
    <property type="entry name" value="PROTEIN PHOSPHATASE, PUTATIVE (AFU_ORTHOLOGUE AFUA_6G06650)-RELATED"/>
    <property type="match status" value="1"/>
</dbReference>
<dbReference type="Pfam" id="PF13350">
    <property type="entry name" value="Y_phosphatase3"/>
    <property type="match status" value="1"/>
</dbReference>
<feature type="domain" description="Tyrosine specific protein phosphatases" evidence="2">
    <location>
        <begin position="210"/>
        <end position="260"/>
    </location>
</feature>
<evidence type="ECO:0000259" key="2">
    <source>
        <dbReference type="PROSITE" id="PS50056"/>
    </source>
</evidence>
<dbReference type="InterPro" id="IPR026893">
    <property type="entry name" value="Tyr/Ser_Pase_IphP-type"/>
</dbReference>
<feature type="compositionally biased region" description="Low complexity" evidence="1">
    <location>
        <begin position="10"/>
        <end position="19"/>
    </location>
</feature>
<dbReference type="Proteomes" id="UP001201262">
    <property type="component" value="Unassembled WGS sequence"/>
</dbReference>
<gene>
    <name evidence="3" type="ORF">BGW36DRAFT_383290</name>
</gene>
<dbReference type="EMBL" id="JAJTJA010000009">
    <property type="protein sequence ID" value="KAH8693576.1"/>
    <property type="molecule type" value="Genomic_DNA"/>
</dbReference>
<dbReference type="RefSeq" id="XP_046069246.1">
    <property type="nucleotide sequence ID" value="XM_046216644.1"/>
</dbReference>
<dbReference type="PROSITE" id="PS00383">
    <property type="entry name" value="TYR_PHOSPHATASE_1"/>
    <property type="match status" value="1"/>
</dbReference>
<accession>A0AAD4KKZ6</accession>
<dbReference type="AlphaFoldDB" id="A0AAD4KKZ6"/>
<protein>
    <submittedName>
        <fullName evidence="3">Tyrosine/serine protein phosphatase</fullName>
    </submittedName>
</protein>
<dbReference type="GeneID" id="70246931"/>
<dbReference type="InterPro" id="IPR000387">
    <property type="entry name" value="Tyr_Pase_dom"/>
</dbReference>
<dbReference type="Gene3D" id="3.90.190.10">
    <property type="entry name" value="Protein tyrosine phosphatase superfamily"/>
    <property type="match status" value="1"/>
</dbReference>
<feature type="region of interest" description="Disordered" evidence="1">
    <location>
        <begin position="1"/>
        <end position="22"/>
    </location>
</feature>
<dbReference type="InterPro" id="IPR029021">
    <property type="entry name" value="Prot-tyrosine_phosphatase-like"/>
</dbReference>
<organism evidence="3 4">
    <name type="scientific">Talaromyces proteolyticus</name>
    <dbReference type="NCBI Taxonomy" id="1131652"/>
    <lineage>
        <taxon>Eukaryota</taxon>
        <taxon>Fungi</taxon>
        <taxon>Dikarya</taxon>
        <taxon>Ascomycota</taxon>
        <taxon>Pezizomycotina</taxon>
        <taxon>Eurotiomycetes</taxon>
        <taxon>Eurotiomycetidae</taxon>
        <taxon>Eurotiales</taxon>
        <taxon>Trichocomaceae</taxon>
        <taxon>Talaromyces</taxon>
        <taxon>Talaromyces sect. Bacilispori</taxon>
    </lineage>
</organism>
<dbReference type="PANTHER" id="PTHR31126">
    <property type="entry name" value="TYROSINE-PROTEIN PHOSPHATASE"/>
    <property type="match status" value="1"/>
</dbReference>
<dbReference type="InterPro" id="IPR016130">
    <property type="entry name" value="Tyr_Pase_AS"/>
</dbReference>
<evidence type="ECO:0000313" key="3">
    <source>
        <dbReference type="EMBL" id="KAH8693576.1"/>
    </source>
</evidence>
<reference evidence="3" key="1">
    <citation type="submission" date="2021-12" db="EMBL/GenBank/DDBJ databases">
        <title>Convergent genome expansion in fungi linked to evolution of root-endophyte symbiosis.</title>
        <authorList>
            <consortium name="DOE Joint Genome Institute"/>
            <person name="Ke Y.-H."/>
            <person name="Bonito G."/>
            <person name="Liao H.-L."/>
            <person name="Looney B."/>
            <person name="Rojas-Flechas A."/>
            <person name="Nash J."/>
            <person name="Hameed K."/>
            <person name="Schadt C."/>
            <person name="Martin F."/>
            <person name="Crous P.W."/>
            <person name="Miettinen O."/>
            <person name="Magnuson J.K."/>
            <person name="Labbe J."/>
            <person name="Jacobson D."/>
            <person name="Doktycz M.J."/>
            <person name="Veneault-Fourrey C."/>
            <person name="Kuo A."/>
            <person name="Mondo S."/>
            <person name="Calhoun S."/>
            <person name="Riley R."/>
            <person name="Ohm R."/>
            <person name="LaButti K."/>
            <person name="Andreopoulos B."/>
            <person name="Pangilinan J."/>
            <person name="Nolan M."/>
            <person name="Tritt A."/>
            <person name="Clum A."/>
            <person name="Lipzen A."/>
            <person name="Daum C."/>
            <person name="Barry K."/>
            <person name="Grigoriev I.V."/>
            <person name="Vilgalys R."/>
        </authorList>
    </citation>
    <scope>NUCLEOTIDE SEQUENCE</scope>
    <source>
        <strain evidence="3">PMI_201</strain>
    </source>
</reference>
<evidence type="ECO:0000313" key="4">
    <source>
        <dbReference type="Proteomes" id="UP001201262"/>
    </source>
</evidence>
<proteinExistence type="predicted"/>
<keyword evidence="4" id="KW-1185">Reference proteome</keyword>
<dbReference type="PROSITE" id="PS50056">
    <property type="entry name" value="TYR_PHOSPHATASE_2"/>
    <property type="match status" value="1"/>
</dbReference>
<dbReference type="GO" id="GO:0004721">
    <property type="term" value="F:phosphoprotein phosphatase activity"/>
    <property type="evidence" value="ECO:0007669"/>
    <property type="project" value="InterPro"/>
</dbReference>
<name>A0AAD4KKZ6_9EURO</name>
<dbReference type="SUPFAM" id="SSF52799">
    <property type="entry name" value="(Phosphotyrosine protein) phosphatases II"/>
    <property type="match status" value="1"/>
</dbReference>
<comment type="caution">
    <text evidence="3">The sequence shown here is derived from an EMBL/GenBank/DDBJ whole genome shotgun (WGS) entry which is preliminary data.</text>
</comment>
<evidence type="ECO:0000256" key="1">
    <source>
        <dbReference type="SAM" id="MobiDB-lite"/>
    </source>
</evidence>